<dbReference type="InterPro" id="IPR006944">
    <property type="entry name" value="Phage/GTA_portal"/>
</dbReference>
<evidence type="ECO:0008006" key="4">
    <source>
        <dbReference type="Google" id="ProtNLM"/>
    </source>
</evidence>
<dbReference type="EMBL" id="CP011112">
    <property type="protein sequence ID" value="AKU15754.1"/>
    <property type="molecule type" value="Genomic_DNA"/>
</dbReference>
<dbReference type="OrthoDB" id="9765386at2"/>
<dbReference type="Pfam" id="PF04860">
    <property type="entry name" value="Phage_portal"/>
    <property type="match status" value="1"/>
</dbReference>
<evidence type="ECO:0000313" key="2">
    <source>
        <dbReference type="EMBL" id="AKU15754.1"/>
    </source>
</evidence>
<organism evidence="2 3">
    <name type="scientific">Luteipulveratus mongoliensis</name>
    <dbReference type="NCBI Taxonomy" id="571913"/>
    <lineage>
        <taxon>Bacteria</taxon>
        <taxon>Bacillati</taxon>
        <taxon>Actinomycetota</taxon>
        <taxon>Actinomycetes</taxon>
        <taxon>Micrococcales</taxon>
        <taxon>Dermacoccaceae</taxon>
        <taxon>Luteipulveratus</taxon>
    </lineage>
</organism>
<dbReference type="RefSeq" id="WP_052590821.1">
    <property type="nucleotide sequence ID" value="NZ_CP011112.1"/>
</dbReference>
<dbReference type="AlphaFoldDB" id="A0A0K1JGC7"/>
<sequence length="591" mass="64578">MGWLSSSPAPAESKNDTTSGLLRFFNPSTPDPEFPASTFLNHVSHGYDKNELAYACIVEKATSGPEAPVRVYDALGRRGEPIEDHPMRRLLASPNPLLSEYELFELLYLHLDLAGNGFWEVVRDRAGTPVELWPLRPDLVRMKRGTRQVSYGYVVGGRTVPVEAIHFKLPNPVDPMVGTPPMRAALRATALDNEATDFVKALLQNSAVPGVVVTMSDLQHVLDQETTNRLKAMWKSAYGGRKRGEPAFLQTGMDVKQLGLNLKDLEFPDLRTISESRICMSFGVPPILVGAKVGLDRSTFANYAEARVSFWEETLMPLQRRIRDTLERQLLPMFPSGAGRRRVILRNDTSEVLALKESESARWTRATEGLRAGGMTMNDWRREVGLPEVPGGEVFLMPSGVIATRDAAGELQQVGTAQPATQPDPKPDPDPPADDAKAALRDRETERAEAALVAYLEGRRADVLGQIHGKAVGIDPATWNANLTGVLATLGLAASSAAGASTSETYDIERTKAYQHRRAENAAKALNYTIAERAREALVSPDPHAAVADLFDALKASTAQQIAAEMTDESLAWGVAEAGRQASRRDHDTTE</sequence>
<evidence type="ECO:0000256" key="1">
    <source>
        <dbReference type="SAM" id="MobiDB-lite"/>
    </source>
</evidence>
<dbReference type="Proteomes" id="UP000066480">
    <property type="component" value="Chromosome"/>
</dbReference>
<name>A0A0K1JGC7_9MICO</name>
<feature type="region of interest" description="Disordered" evidence="1">
    <location>
        <begin position="413"/>
        <end position="443"/>
    </location>
</feature>
<keyword evidence="3" id="KW-1185">Reference proteome</keyword>
<accession>A0A0K1JGC7</accession>
<feature type="compositionally biased region" description="Basic and acidic residues" evidence="1">
    <location>
        <begin position="425"/>
        <end position="443"/>
    </location>
</feature>
<dbReference type="NCBIfam" id="TIGR01537">
    <property type="entry name" value="portal_HK97"/>
    <property type="match status" value="1"/>
</dbReference>
<proteinExistence type="predicted"/>
<evidence type="ECO:0000313" key="3">
    <source>
        <dbReference type="Proteomes" id="UP000066480"/>
    </source>
</evidence>
<reference evidence="2 3" key="1">
    <citation type="submission" date="2015-03" db="EMBL/GenBank/DDBJ databases">
        <title>Luteipulveratus halotolerans sp. nov., a novel actinobacterium (Dermacoccaceae) from Sarawak, Malaysia.</title>
        <authorList>
            <person name="Juboi H."/>
            <person name="Basik A."/>
            <person name="Shamsul S.S."/>
            <person name="Arnold P."/>
            <person name="Schmitt E.K."/>
            <person name="Sanglier J.-J."/>
            <person name="Yeo T."/>
        </authorList>
    </citation>
    <scope>NUCLEOTIDE SEQUENCE [LARGE SCALE GENOMIC DNA]</scope>
    <source>
        <strain evidence="2 3">MN07-A0370</strain>
    </source>
</reference>
<dbReference type="KEGG" id="lmoi:VV02_07640"/>
<feature type="region of interest" description="Disordered" evidence="1">
    <location>
        <begin position="1"/>
        <end position="24"/>
    </location>
</feature>
<dbReference type="STRING" id="571913.VV02_07640"/>
<protein>
    <recommendedName>
        <fullName evidence="4">Phage portal protein</fullName>
    </recommendedName>
</protein>
<dbReference type="InterPro" id="IPR006427">
    <property type="entry name" value="Portal_HK97"/>
</dbReference>
<gene>
    <name evidence="2" type="ORF">VV02_07640</name>
</gene>